<feature type="domain" description="HTH cro/C1-type" evidence="2">
    <location>
        <begin position="5"/>
        <end position="59"/>
    </location>
</feature>
<dbReference type="PROSITE" id="PS50943">
    <property type="entry name" value="HTH_CROC1"/>
    <property type="match status" value="1"/>
</dbReference>
<protein>
    <submittedName>
        <fullName evidence="3">Helix-turn-helix transcriptional regulator</fullName>
    </submittedName>
</protein>
<keyword evidence="1" id="KW-0238">DNA-binding</keyword>
<name>A0ABT8QUJ8_9FIRM</name>
<dbReference type="Pfam" id="PF01381">
    <property type="entry name" value="HTH_3"/>
    <property type="match status" value="1"/>
</dbReference>
<evidence type="ECO:0000259" key="2">
    <source>
        <dbReference type="PROSITE" id="PS50943"/>
    </source>
</evidence>
<keyword evidence="4" id="KW-1185">Reference proteome</keyword>
<dbReference type="CDD" id="cd00093">
    <property type="entry name" value="HTH_XRE"/>
    <property type="match status" value="1"/>
</dbReference>
<dbReference type="PANTHER" id="PTHR46558">
    <property type="entry name" value="TRACRIPTIONAL REGULATORY PROTEIN-RELATED-RELATED"/>
    <property type="match status" value="1"/>
</dbReference>
<dbReference type="InterPro" id="IPR001387">
    <property type="entry name" value="Cro/C1-type_HTH"/>
</dbReference>
<evidence type="ECO:0000313" key="3">
    <source>
        <dbReference type="EMBL" id="MDO0824522.1"/>
    </source>
</evidence>
<dbReference type="InterPro" id="IPR010982">
    <property type="entry name" value="Lambda_DNA-bd_dom_sf"/>
</dbReference>
<accession>A0ABT8QUJ8</accession>
<proteinExistence type="predicted"/>
<dbReference type="PANTHER" id="PTHR46558:SF4">
    <property type="entry name" value="DNA-BIDING PHAGE PROTEIN"/>
    <property type="match status" value="1"/>
</dbReference>
<sequence length="73" mass="8571">MKNKIKDLRISKNMTQQQLADLVFVSNRTIISLEKEQYNPSIMLAYKIALVFNTTIEELYGLEENLKNEHKNI</sequence>
<evidence type="ECO:0000313" key="4">
    <source>
        <dbReference type="Proteomes" id="UP001176021"/>
    </source>
</evidence>
<evidence type="ECO:0000256" key="1">
    <source>
        <dbReference type="ARBA" id="ARBA00023125"/>
    </source>
</evidence>
<dbReference type="SMART" id="SM00530">
    <property type="entry name" value="HTH_XRE"/>
    <property type="match status" value="1"/>
</dbReference>
<dbReference type="RefSeq" id="WP_302049433.1">
    <property type="nucleotide sequence ID" value="NZ_JAMJEV010000015.1"/>
</dbReference>
<gene>
    <name evidence="3" type="ORF">M8H41_16930</name>
</gene>
<comment type="caution">
    <text evidence="3">The sequence shown here is derived from an EMBL/GenBank/DDBJ whole genome shotgun (WGS) entry which is preliminary data.</text>
</comment>
<dbReference type="SUPFAM" id="SSF47413">
    <property type="entry name" value="lambda repressor-like DNA-binding domains"/>
    <property type="match status" value="1"/>
</dbReference>
<reference evidence="3" key="1">
    <citation type="submission" date="2022-05" db="EMBL/GenBank/DDBJ databases">
        <title>Expanded diversity of anoxic marine methylotrophy in a Black Sea sulfate reducing microorganism.</title>
        <authorList>
            <person name="Fischer P.Q."/>
            <person name="Stams A.J.M."/>
            <person name="Villanueva L."/>
            <person name="Sousa D.Z."/>
        </authorList>
    </citation>
    <scope>NUCLEOTIDE SEQUENCE</scope>
    <source>
        <strain evidence="3">P130</strain>
    </source>
</reference>
<dbReference type="Gene3D" id="1.10.260.40">
    <property type="entry name" value="lambda repressor-like DNA-binding domains"/>
    <property type="match status" value="1"/>
</dbReference>
<dbReference type="EMBL" id="JAMJEV010000015">
    <property type="protein sequence ID" value="MDO0824522.1"/>
    <property type="molecule type" value="Genomic_DNA"/>
</dbReference>
<organism evidence="3 4">
    <name type="scientific">Desulfosporosinus nitroreducens</name>
    <dbReference type="NCBI Taxonomy" id="2018668"/>
    <lineage>
        <taxon>Bacteria</taxon>
        <taxon>Bacillati</taxon>
        <taxon>Bacillota</taxon>
        <taxon>Clostridia</taxon>
        <taxon>Eubacteriales</taxon>
        <taxon>Desulfitobacteriaceae</taxon>
        <taxon>Desulfosporosinus</taxon>
    </lineage>
</organism>
<dbReference type="Proteomes" id="UP001176021">
    <property type="component" value="Unassembled WGS sequence"/>
</dbReference>